<evidence type="ECO:0000313" key="2">
    <source>
        <dbReference type="Proteomes" id="UP001568358"/>
    </source>
</evidence>
<proteinExistence type="predicted"/>
<sequence length="60" mass="6406">MITTQDKALLTLAALSFVPGIGAACSIITLLGAFYEATTRDWNMFVVSSILGSTACYIWS</sequence>
<name>A0ABV4JR24_9BACT</name>
<protein>
    <submittedName>
        <fullName evidence="1">Uncharacterized protein</fullName>
    </submittedName>
</protein>
<dbReference type="PROSITE" id="PS51257">
    <property type="entry name" value="PROKAR_LIPOPROTEIN"/>
    <property type="match status" value="1"/>
</dbReference>
<gene>
    <name evidence="1" type="ORF">AB2Z07_00775</name>
</gene>
<dbReference type="EMBL" id="JBFSOO010000001">
    <property type="protein sequence ID" value="MEZ6852074.1"/>
    <property type="molecule type" value="Genomic_DNA"/>
</dbReference>
<accession>A0ABV4JR24</accession>
<dbReference type="Proteomes" id="UP001568358">
    <property type="component" value="Unassembled WGS sequence"/>
</dbReference>
<evidence type="ECO:0000313" key="1">
    <source>
        <dbReference type="EMBL" id="MEZ6852074.1"/>
    </source>
</evidence>
<keyword evidence="2" id="KW-1185">Reference proteome</keyword>
<comment type="caution">
    <text evidence="1">The sequence shown here is derived from an EMBL/GenBank/DDBJ whole genome shotgun (WGS) entry which is preliminary data.</text>
</comment>
<reference evidence="1 2" key="1">
    <citation type="submission" date="2024-07" db="EMBL/GenBank/DDBJ databases">
        <title>Active virus-host system and metabolic interactions in a Lokiarchaeon culture.</title>
        <authorList>
            <person name="Ponce Toledo R.I."/>
            <person name="Rodrigues Oliveira T."/>
            <person name="Schleper C."/>
        </authorList>
    </citation>
    <scope>NUCLEOTIDE SEQUENCE [LARGE SCALE GENOMIC DNA]</scope>
    <source>
        <strain evidence="1 2">B35</strain>
    </source>
</reference>
<dbReference type="RefSeq" id="WP_371149743.1">
    <property type="nucleotide sequence ID" value="NZ_JBFSOO010000001.1"/>
</dbReference>
<organism evidence="1 2">
    <name type="scientific">Halodesulfovibrio aestuarii</name>
    <dbReference type="NCBI Taxonomy" id="126333"/>
    <lineage>
        <taxon>Bacteria</taxon>
        <taxon>Pseudomonadati</taxon>
        <taxon>Thermodesulfobacteriota</taxon>
        <taxon>Desulfovibrionia</taxon>
        <taxon>Desulfovibrionales</taxon>
        <taxon>Desulfovibrionaceae</taxon>
        <taxon>Halodesulfovibrio</taxon>
    </lineage>
</organism>